<dbReference type="EMBL" id="ACJA02000004">
    <property type="protein sequence ID" value="EFH95107.1"/>
    <property type="molecule type" value="Genomic_DNA"/>
</dbReference>
<dbReference type="Pfam" id="PF10804">
    <property type="entry name" value="DUF2538"/>
    <property type="match status" value="1"/>
</dbReference>
<dbReference type="InterPro" id="IPR024469">
    <property type="entry name" value="DUF2538"/>
</dbReference>
<comment type="caution">
    <text evidence="1">The sequence shown here is derived from an EMBL/GenBank/DDBJ whole genome shotgun (WGS) entry which is preliminary data.</text>
</comment>
<dbReference type="AlphaFoldDB" id="A0A0E1X6W4"/>
<evidence type="ECO:0008006" key="2">
    <source>
        <dbReference type="Google" id="ProtNLM"/>
    </source>
</evidence>
<evidence type="ECO:0000313" key="1">
    <source>
        <dbReference type="EMBL" id="EFH95107.1"/>
    </source>
</evidence>
<dbReference type="Proteomes" id="UP000003455">
    <property type="component" value="Chromosome"/>
</dbReference>
<reference evidence="1" key="1">
    <citation type="submission" date="2010-05" db="EMBL/GenBank/DDBJ databases">
        <authorList>
            <person name="Muzny D."/>
            <person name="Qin X."/>
            <person name="Buhay C."/>
            <person name="Dugan-Rocha S."/>
            <person name="Ding Y."/>
            <person name="Chen G."/>
            <person name="Hawes A."/>
            <person name="Holder M."/>
            <person name="Jhangiani S."/>
            <person name="Johnson A."/>
            <person name="Khan Z."/>
            <person name="Li Z."/>
            <person name="Liu W."/>
            <person name="Liu X."/>
            <person name="Perez L."/>
            <person name="Shen H."/>
            <person name="Wang Q."/>
            <person name="Watt J."/>
            <person name="Xi L."/>
            <person name="Xin Y."/>
            <person name="Zhou J."/>
            <person name="Deng J."/>
            <person name="Jiang H."/>
            <person name="Liu Y."/>
            <person name="Qu J."/>
            <person name="Song X.-Z."/>
            <person name="Zhang L."/>
            <person name="Villasana D."/>
            <person name="Johnson A."/>
            <person name="Liu J."/>
            <person name="Liyanage D."/>
            <person name="Lorensuhewa L."/>
            <person name="Robinson T."/>
            <person name="Song A."/>
            <person name="Song B.-B."/>
            <person name="Dinh H."/>
            <person name="Thornton R."/>
            <person name="Coyle M."/>
            <person name="Francisco L."/>
            <person name="Jackson L."/>
            <person name="Javaid M."/>
            <person name="Korchina V."/>
            <person name="Kovar C."/>
            <person name="Mata R."/>
            <person name="Mathew T."/>
            <person name="Ngo R."/>
            <person name="Nguyen L."/>
            <person name="Nguyen N."/>
            <person name="Okwuonu G."/>
            <person name="Ongeri F."/>
            <person name="Pham C."/>
            <person name="Simmons D."/>
            <person name="Wilczek-Boney K."/>
            <person name="Hale W."/>
            <person name="Jakkamsetti A."/>
            <person name="Pham P."/>
            <person name="Ruth R."/>
            <person name="San Lucas F."/>
            <person name="Warren J."/>
            <person name="Zhang J."/>
            <person name="Zhao Z."/>
            <person name="Zhou C."/>
            <person name="Zhu D."/>
            <person name="Lee S."/>
            <person name="Bess C."/>
            <person name="Blankenburg K."/>
            <person name="Forbes L."/>
            <person name="Fu Q."/>
            <person name="Gubbala S."/>
            <person name="Hirani K."/>
            <person name="Jayaseelan J.C."/>
            <person name="Lara F."/>
            <person name="Munidasa M."/>
            <person name="Palculict T."/>
            <person name="Patil S."/>
            <person name="Pu L.-L."/>
            <person name="Saada N."/>
            <person name="Tang L."/>
            <person name="Weissenberger G."/>
            <person name="Zhu Y."/>
            <person name="Hemphill L."/>
            <person name="Shang Y."/>
            <person name="Youmans B."/>
            <person name="Ayvaz T."/>
            <person name="Ross M."/>
            <person name="Santibanez J."/>
            <person name="Aqrawi P."/>
            <person name="Gross S."/>
            <person name="Joshi V."/>
            <person name="Fowler G."/>
            <person name="Nazareth L."/>
            <person name="Reid J."/>
            <person name="Worley K."/>
            <person name="Petrosino J."/>
            <person name="Highlander S."/>
            <person name="Gibbs R."/>
        </authorList>
    </citation>
    <scope>NUCLEOTIDE SEQUENCE [LARGE SCALE GENOMIC DNA]</scope>
    <source>
        <strain evidence="1">MN8</strain>
    </source>
</reference>
<gene>
    <name evidence="1" type="ORF">HMPREF0769_12728</name>
</gene>
<protein>
    <recommendedName>
        <fullName evidence="2">DUF2538 family protein</fullName>
    </recommendedName>
</protein>
<name>A0A0E1X6W4_STAAU</name>
<accession>A0A0E1X6W4</accession>
<sequence length="162" mass="18920">MKGASYMSRKTYEKIANINGMFNMLEQQIIHSQDMAHFRSEFFYVNHEHRENYEALLIYYKNSIENPIVDGACYILALPEIFNSVDVFESELPFSWVYDENGITETMKSLSIPLQYLVAAALEVTDVNIFKPSGFTMGMNNWNIAQMRIFWQYTAIIRKEAL</sequence>
<dbReference type="HOGENOM" id="CLU_1685497_0_0_9"/>
<organism evidence="1">
    <name type="scientific">Staphylococcus aureus subsp. aureus MN8</name>
    <dbReference type="NCBI Taxonomy" id="548470"/>
    <lineage>
        <taxon>Bacteria</taxon>
        <taxon>Bacillati</taxon>
        <taxon>Bacillota</taxon>
        <taxon>Bacilli</taxon>
        <taxon>Bacillales</taxon>
        <taxon>Staphylococcaceae</taxon>
        <taxon>Staphylococcus</taxon>
    </lineage>
</organism>
<proteinExistence type="predicted"/>